<evidence type="ECO:0000313" key="2">
    <source>
        <dbReference type="EMBL" id="KAK4883910.1"/>
    </source>
</evidence>
<evidence type="ECO:0000259" key="1">
    <source>
        <dbReference type="Pfam" id="PF03372"/>
    </source>
</evidence>
<dbReference type="SUPFAM" id="SSF56219">
    <property type="entry name" value="DNase I-like"/>
    <property type="match status" value="1"/>
</dbReference>
<dbReference type="EMBL" id="JARPUR010000001">
    <property type="protein sequence ID" value="KAK4883910.1"/>
    <property type="molecule type" value="Genomic_DNA"/>
</dbReference>
<reference evidence="3" key="1">
    <citation type="submission" date="2023-01" db="EMBL/GenBank/DDBJ databases">
        <title>Key to firefly adult light organ development and bioluminescence: homeobox transcription factors regulate luciferase expression and transportation to peroxisome.</title>
        <authorList>
            <person name="Fu X."/>
        </authorList>
    </citation>
    <scope>NUCLEOTIDE SEQUENCE [LARGE SCALE GENOMIC DNA]</scope>
</reference>
<accession>A0AAN7Q9G1</accession>
<dbReference type="Pfam" id="PF03372">
    <property type="entry name" value="Exo_endo_phos"/>
    <property type="match status" value="1"/>
</dbReference>
<feature type="domain" description="Endonuclease/exonuclease/phosphatase" evidence="1">
    <location>
        <begin position="4"/>
        <end position="107"/>
    </location>
</feature>
<proteinExistence type="predicted"/>
<evidence type="ECO:0000313" key="3">
    <source>
        <dbReference type="Proteomes" id="UP001353858"/>
    </source>
</evidence>
<dbReference type="AlphaFoldDB" id="A0AAN7Q9G1"/>
<dbReference type="InterPro" id="IPR005135">
    <property type="entry name" value="Endo/exonuclease/phosphatase"/>
</dbReference>
<comment type="caution">
    <text evidence="2">The sequence shown here is derived from an EMBL/GenBank/DDBJ whole genome shotgun (WGS) entry which is preliminary data.</text>
</comment>
<dbReference type="GO" id="GO:0003824">
    <property type="term" value="F:catalytic activity"/>
    <property type="evidence" value="ECO:0007669"/>
    <property type="project" value="InterPro"/>
</dbReference>
<name>A0AAN7Q9G1_9COLE</name>
<dbReference type="Gene3D" id="3.60.10.10">
    <property type="entry name" value="Endonuclease/exonuclease/phosphatase"/>
    <property type="match status" value="2"/>
</dbReference>
<dbReference type="InterPro" id="IPR036691">
    <property type="entry name" value="Endo/exonu/phosph_ase_sf"/>
</dbReference>
<gene>
    <name evidence="2" type="ORF">RN001_000181</name>
</gene>
<keyword evidence="3" id="KW-1185">Reference proteome</keyword>
<dbReference type="Proteomes" id="UP001353858">
    <property type="component" value="Unassembled WGS sequence"/>
</dbReference>
<sequence length="144" mass="16481">MSIGTWNVQGISTKTEEVFKEIKKYNMDIVGLTETKKKGKGTEEKHCHQVVFIVVYAPNDYATVVKKDLFYQELTKVIDNIADRKELIILGDLNARTGSRNNDLIVGQYGENVVNDNGDRLIELCQQQALKITNGWFKHKNIHR</sequence>
<organism evidence="2 3">
    <name type="scientific">Aquatica leii</name>
    <dbReference type="NCBI Taxonomy" id="1421715"/>
    <lineage>
        <taxon>Eukaryota</taxon>
        <taxon>Metazoa</taxon>
        <taxon>Ecdysozoa</taxon>
        <taxon>Arthropoda</taxon>
        <taxon>Hexapoda</taxon>
        <taxon>Insecta</taxon>
        <taxon>Pterygota</taxon>
        <taxon>Neoptera</taxon>
        <taxon>Endopterygota</taxon>
        <taxon>Coleoptera</taxon>
        <taxon>Polyphaga</taxon>
        <taxon>Elateriformia</taxon>
        <taxon>Elateroidea</taxon>
        <taxon>Lampyridae</taxon>
        <taxon>Luciolinae</taxon>
        <taxon>Aquatica</taxon>
    </lineage>
</organism>
<protein>
    <recommendedName>
        <fullName evidence="1">Endonuclease/exonuclease/phosphatase domain-containing protein</fullName>
    </recommendedName>
</protein>